<dbReference type="InterPro" id="IPR003439">
    <property type="entry name" value="ABC_transporter-like_ATP-bd"/>
</dbReference>
<accession>A0A291TEB5</accession>
<dbReference type="AlphaFoldDB" id="A0A291TEB5"/>
<keyword evidence="4" id="KW-0677">Repeat</keyword>
<keyword evidence="3" id="KW-0762">Sugar transport</keyword>
<dbReference type="PANTHER" id="PTHR43790">
    <property type="entry name" value="CARBOHYDRATE TRANSPORT ATP-BINDING PROTEIN MG119-RELATED"/>
    <property type="match status" value="1"/>
</dbReference>
<keyword evidence="1" id="KW-0813">Transport</keyword>
<keyword evidence="5" id="KW-0547">Nucleotide-binding</keyword>
<gene>
    <name evidence="9" type="ORF">CRH10_08335</name>
</gene>
<evidence type="ECO:0000256" key="1">
    <source>
        <dbReference type="ARBA" id="ARBA00022448"/>
    </source>
</evidence>
<dbReference type="InterPro" id="IPR050107">
    <property type="entry name" value="ABC_carbohydrate_import_ATPase"/>
</dbReference>
<dbReference type="InterPro" id="IPR003593">
    <property type="entry name" value="AAA+_ATPase"/>
</dbReference>
<keyword evidence="7" id="KW-1278">Translocase</keyword>
<dbReference type="SUPFAM" id="SSF52540">
    <property type="entry name" value="P-loop containing nucleoside triphosphate hydrolases"/>
    <property type="match status" value="2"/>
</dbReference>
<protein>
    <submittedName>
        <fullName evidence="9">D-xylose ABC transporter ATP-binding protein</fullName>
    </submittedName>
</protein>
<dbReference type="Pfam" id="PF00005">
    <property type="entry name" value="ABC_tran"/>
    <property type="match status" value="2"/>
</dbReference>
<evidence type="ECO:0000313" key="9">
    <source>
        <dbReference type="EMBL" id="ATL91321.1"/>
    </source>
</evidence>
<name>A0A291TEB5_9FIRM</name>
<proteinExistence type="predicted"/>
<dbReference type="Gene3D" id="3.40.50.300">
    <property type="entry name" value="P-loop containing nucleotide triphosphate hydrolases"/>
    <property type="match status" value="2"/>
</dbReference>
<dbReference type="Proteomes" id="UP000223709">
    <property type="component" value="Chromosome"/>
</dbReference>
<keyword evidence="2" id="KW-1003">Cell membrane</keyword>
<dbReference type="PANTHER" id="PTHR43790:SF3">
    <property type="entry name" value="D-ALLOSE IMPORT ATP-BINDING PROTEIN ALSA-RELATED"/>
    <property type="match status" value="1"/>
</dbReference>
<dbReference type="PROSITE" id="PS50893">
    <property type="entry name" value="ABC_TRANSPORTER_2"/>
    <property type="match status" value="2"/>
</dbReference>
<evidence type="ECO:0000256" key="3">
    <source>
        <dbReference type="ARBA" id="ARBA00022597"/>
    </source>
</evidence>
<evidence type="ECO:0000256" key="7">
    <source>
        <dbReference type="ARBA" id="ARBA00022967"/>
    </source>
</evidence>
<dbReference type="CDD" id="cd03215">
    <property type="entry name" value="ABC_Carb_Monos_II"/>
    <property type="match status" value="1"/>
</dbReference>
<evidence type="ECO:0000256" key="8">
    <source>
        <dbReference type="ARBA" id="ARBA00023136"/>
    </source>
</evidence>
<keyword evidence="8" id="KW-0472">Membrane</keyword>
<dbReference type="InterPro" id="IPR027417">
    <property type="entry name" value="P-loop_NTPase"/>
</dbReference>
<dbReference type="CDD" id="cd03216">
    <property type="entry name" value="ABC_Carb_Monos_I"/>
    <property type="match status" value="1"/>
</dbReference>
<evidence type="ECO:0000313" key="10">
    <source>
        <dbReference type="Proteomes" id="UP000223709"/>
    </source>
</evidence>
<dbReference type="GO" id="GO:0005524">
    <property type="term" value="F:ATP binding"/>
    <property type="evidence" value="ECO:0007669"/>
    <property type="project" value="UniProtKB-KW"/>
</dbReference>
<sequence length="476" mass="51982">MEFREGEVHCLIGENGAGKSTLIKAIAGYHAPTSGTITVHGKEYSEMTVPLAAECGIQVIYQEFNNVPPLTAAENVFLGVRTNPGLFVDFEGRRKAAKELFQRLGVELDPDQIVGTMSPAQMQIVEIAKSVSKNAKILIMDEPTAPLTVDEVKLLFKIIRDLKAQGVTIIYISHRLEELFEIGDRISVMRDGKYVCTMDVKDATQQKLIAAMVGREVSQTCPARSNVIIGEELLRLEHVCGNGDTDINFTLHKGEVLGFGGLVGAGRTELMEVIYGAQPLESGQIYYKGQPVKIDSPRKGIKTGIGLVPEDRKGKGLFLDKNVAWNSTINCLDRFANGTFGLVRTKEVEKEAEKYQKAFNIKTPSLNQLVMNLSGGNQQKVVLAKTMAADAEVIIFDEPTRGIDVGAKQEIYNLMNELAAQGKGILMVSSDMPELLGMCDRIVVISEGRQTGIVDKEDFSQETILSLASISAVKDA</sequence>
<dbReference type="EMBL" id="CP023819">
    <property type="protein sequence ID" value="ATL91321.1"/>
    <property type="molecule type" value="Genomic_DNA"/>
</dbReference>
<dbReference type="PROSITE" id="PS00211">
    <property type="entry name" value="ABC_TRANSPORTER_1"/>
    <property type="match status" value="1"/>
</dbReference>
<evidence type="ECO:0000256" key="2">
    <source>
        <dbReference type="ARBA" id="ARBA00022475"/>
    </source>
</evidence>
<evidence type="ECO:0000256" key="4">
    <source>
        <dbReference type="ARBA" id="ARBA00022737"/>
    </source>
</evidence>
<keyword evidence="6 9" id="KW-0067">ATP-binding</keyword>
<evidence type="ECO:0000256" key="6">
    <source>
        <dbReference type="ARBA" id="ARBA00022840"/>
    </source>
</evidence>
<dbReference type="InterPro" id="IPR017871">
    <property type="entry name" value="ABC_transporter-like_CS"/>
</dbReference>
<organism evidence="9 10">
    <name type="scientific">Faecalibacterium prausnitzii</name>
    <dbReference type="NCBI Taxonomy" id="853"/>
    <lineage>
        <taxon>Bacteria</taxon>
        <taxon>Bacillati</taxon>
        <taxon>Bacillota</taxon>
        <taxon>Clostridia</taxon>
        <taxon>Eubacteriales</taxon>
        <taxon>Oscillospiraceae</taxon>
        <taxon>Faecalibacterium</taxon>
    </lineage>
</organism>
<evidence type="ECO:0000256" key="5">
    <source>
        <dbReference type="ARBA" id="ARBA00022741"/>
    </source>
</evidence>
<reference evidence="9 10" key="1">
    <citation type="submission" date="2017-10" db="EMBL/GenBank/DDBJ databases">
        <title>Complete Genome Sequence of Faecalibacterium prausnitzii isolated from the gut of healthy adult Indian.</title>
        <authorList>
            <person name="Bag S."/>
            <person name="Ghosh T.S."/>
            <person name="Das B."/>
        </authorList>
    </citation>
    <scope>NUCLEOTIDE SEQUENCE [LARGE SCALE GENOMIC DNA]</scope>
    <source>
        <strain evidence="9 10">Indica</strain>
    </source>
</reference>
<dbReference type="GO" id="GO:0016887">
    <property type="term" value="F:ATP hydrolysis activity"/>
    <property type="evidence" value="ECO:0007669"/>
    <property type="project" value="InterPro"/>
</dbReference>
<dbReference type="SMART" id="SM00382">
    <property type="entry name" value="AAA"/>
    <property type="match status" value="2"/>
</dbReference>